<comment type="caution">
    <text evidence="1">The sequence shown here is derived from an EMBL/GenBank/DDBJ whole genome shotgun (WGS) entry which is preliminary data.</text>
</comment>
<organism evidence="1 2">
    <name type="scientific">Finegoldia magna</name>
    <name type="common">Peptostreptococcus magnus</name>
    <dbReference type="NCBI Taxonomy" id="1260"/>
    <lineage>
        <taxon>Bacteria</taxon>
        <taxon>Bacillati</taxon>
        <taxon>Bacillota</taxon>
        <taxon>Tissierellia</taxon>
        <taxon>Tissierellales</taxon>
        <taxon>Peptoniphilaceae</taxon>
        <taxon>Finegoldia</taxon>
    </lineage>
</organism>
<dbReference type="EMBL" id="PNHD01000002">
    <property type="protein sequence ID" value="PMC60694.1"/>
    <property type="molecule type" value="Genomic_DNA"/>
</dbReference>
<accession>A0A2N6SUF8</accession>
<name>A0A2N6SUF8_FINMA</name>
<dbReference type="AlphaFoldDB" id="A0A2N6SUF8"/>
<sequence length="137" mass="16066">MIKKIGIVDFIKIVQDLIEKNTLLRAYDYVPVNEKPPFAYVELYDKRAENTKSMWGEVFNILVHIVAEESNSKVEMYKLITEVEEAFTDELRFEDNNISVIRQDEIGLQSLEQEETGSWHAILEFEIKLCYGFKVKI</sequence>
<dbReference type="Gene3D" id="3.30.2000.30">
    <property type="match status" value="1"/>
</dbReference>
<dbReference type="Proteomes" id="UP000235723">
    <property type="component" value="Unassembled WGS sequence"/>
</dbReference>
<gene>
    <name evidence="1" type="ORF">CJ208_02165</name>
</gene>
<proteinExistence type="predicted"/>
<dbReference type="RefSeq" id="WP_102163784.1">
    <property type="nucleotide sequence ID" value="NZ_PNHD01000002.1"/>
</dbReference>
<dbReference type="Pfam" id="PF16807">
    <property type="entry name" value="Phage_tail_terminator_4"/>
    <property type="match status" value="1"/>
</dbReference>
<protein>
    <submittedName>
        <fullName evidence="1">DUF5072 domain-containing protein</fullName>
    </submittedName>
</protein>
<evidence type="ECO:0000313" key="1">
    <source>
        <dbReference type="EMBL" id="PMC60694.1"/>
    </source>
</evidence>
<dbReference type="InterPro" id="IPR053745">
    <property type="entry name" value="Viral_Tail_Comp_sf"/>
</dbReference>
<evidence type="ECO:0000313" key="2">
    <source>
        <dbReference type="Proteomes" id="UP000235723"/>
    </source>
</evidence>
<reference evidence="1 2" key="1">
    <citation type="submission" date="2017-09" db="EMBL/GenBank/DDBJ databases">
        <title>Bacterial strain isolated from the female urinary microbiota.</title>
        <authorList>
            <person name="Thomas-White K."/>
            <person name="Kumar N."/>
            <person name="Forster S."/>
            <person name="Putonti C."/>
            <person name="Lawley T."/>
            <person name="Wolfe A.J."/>
        </authorList>
    </citation>
    <scope>NUCLEOTIDE SEQUENCE [LARGE SCALE GENOMIC DNA]</scope>
    <source>
        <strain evidence="1 2">UMB0115</strain>
    </source>
</reference>